<organism evidence="3 4">
    <name type="scientific">Phreatobacter stygius</name>
    <dbReference type="NCBI Taxonomy" id="1940610"/>
    <lineage>
        <taxon>Bacteria</taxon>
        <taxon>Pseudomonadati</taxon>
        <taxon>Pseudomonadota</taxon>
        <taxon>Alphaproteobacteria</taxon>
        <taxon>Hyphomicrobiales</taxon>
        <taxon>Phreatobacteraceae</taxon>
        <taxon>Phreatobacter</taxon>
    </lineage>
</organism>
<dbReference type="Proteomes" id="UP000298781">
    <property type="component" value="Chromosome"/>
</dbReference>
<evidence type="ECO:0000313" key="4">
    <source>
        <dbReference type="Proteomes" id="UP000298781"/>
    </source>
</evidence>
<dbReference type="OrthoDB" id="9791432at2"/>
<name>A0A4D7AVG5_9HYPH</name>
<keyword evidence="3" id="KW-0966">Cell projection</keyword>
<reference evidence="3 4" key="1">
    <citation type="submission" date="2019-04" db="EMBL/GenBank/DDBJ databases">
        <title>Phreatobacter aquaticus sp. nov.</title>
        <authorList>
            <person name="Choi A."/>
        </authorList>
    </citation>
    <scope>NUCLEOTIDE SEQUENCE [LARGE SCALE GENOMIC DNA]</scope>
    <source>
        <strain evidence="3 4">KCTC 52518</strain>
    </source>
</reference>
<evidence type="ECO:0000313" key="3">
    <source>
        <dbReference type="EMBL" id="QCI62993.1"/>
    </source>
</evidence>
<protein>
    <submittedName>
        <fullName evidence="3">Flagellar protein FlbB</fullName>
    </submittedName>
</protein>
<feature type="region of interest" description="Disordered" evidence="2">
    <location>
        <begin position="59"/>
        <end position="91"/>
    </location>
</feature>
<feature type="coiled-coil region" evidence="1">
    <location>
        <begin position="98"/>
        <end position="156"/>
    </location>
</feature>
<feature type="compositionally biased region" description="Pro residues" evidence="2">
    <location>
        <begin position="63"/>
        <end position="76"/>
    </location>
</feature>
<keyword evidence="4" id="KW-1185">Reference proteome</keyword>
<dbReference type="SUPFAM" id="SSF158791">
    <property type="entry name" value="MgtE N-terminal domain-like"/>
    <property type="match status" value="1"/>
</dbReference>
<dbReference type="KEGG" id="pstg:E8M01_01280"/>
<feature type="region of interest" description="Disordered" evidence="2">
    <location>
        <begin position="219"/>
        <end position="245"/>
    </location>
</feature>
<sequence>MKQLRLLPIVTVAIGSLLFLKAVGLISGDAGPSGPRLVRAQDGPGLGAIPGPDSMLVTGAVPAPQPSPAPVPPPQQHQPTNLALPQPPQVSASERAILERLQERRQELDGRQRELDMRESLVRAAERRLEQRANELKELESRIAGLEQRRDEAEQQRFRGFVSMYETMRAKDAARIFDTLELTVMVEVARAMRPPKLADILAQMQAAPAQRLTIELARRPGQTAAADPRQVPASELPKIEGRPTR</sequence>
<keyword evidence="1" id="KW-0175">Coiled coil</keyword>
<keyword evidence="3" id="KW-0969">Cilium</keyword>
<dbReference type="EMBL" id="CP039690">
    <property type="protein sequence ID" value="QCI62993.1"/>
    <property type="molecule type" value="Genomic_DNA"/>
</dbReference>
<dbReference type="SUPFAM" id="SSF57997">
    <property type="entry name" value="Tropomyosin"/>
    <property type="match status" value="1"/>
</dbReference>
<accession>A0A4D7AVG5</accession>
<dbReference type="AlphaFoldDB" id="A0A4D7AVG5"/>
<evidence type="ECO:0000256" key="1">
    <source>
        <dbReference type="SAM" id="Coils"/>
    </source>
</evidence>
<evidence type="ECO:0000256" key="2">
    <source>
        <dbReference type="SAM" id="MobiDB-lite"/>
    </source>
</evidence>
<keyword evidence="3" id="KW-0282">Flagellum</keyword>
<gene>
    <name evidence="3" type="ORF">E8M01_01280</name>
</gene>
<dbReference type="RefSeq" id="WP_136958456.1">
    <property type="nucleotide sequence ID" value="NZ_CP039690.1"/>
</dbReference>
<proteinExistence type="predicted"/>